<dbReference type="Proteomes" id="UP000283745">
    <property type="component" value="Unassembled WGS sequence"/>
</dbReference>
<dbReference type="EMBL" id="QSKF01000001">
    <property type="protein sequence ID" value="RHE41845.1"/>
    <property type="molecule type" value="Genomic_DNA"/>
</dbReference>
<dbReference type="PANTHER" id="PTHR37694:SF1">
    <property type="entry name" value="SLR8022 PROTEIN"/>
    <property type="match status" value="1"/>
</dbReference>
<dbReference type="SUPFAM" id="SSF51182">
    <property type="entry name" value="RmlC-like cupins"/>
    <property type="match status" value="1"/>
</dbReference>
<gene>
    <name evidence="2" type="ORF">DW740_00570</name>
</gene>
<accession>A0A414JBB4</accession>
<evidence type="ECO:0000313" key="3">
    <source>
        <dbReference type="Proteomes" id="UP000283745"/>
    </source>
</evidence>
<evidence type="ECO:0000259" key="1">
    <source>
        <dbReference type="Pfam" id="PF07883"/>
    </source>
</evidence>
<dbReference type="InterPro" id="IPR011051">
    <property type="entry name" value="RmlC_Cupin_sf"/>
</dbReference>
<dbReference type="CDD" id="cd02230">
    <property type="entry name" value="cupin_HP0902-like"/>
    <property type="match status" value="1"/>
</dbReference>
<dbReference type="Pfam" id="PF07883">
    <property type="entry name" value="Cupin_2"/>
    <property type="match status" value="1"/>
</dbReference>
<protein>
    <submittedName>
        <fullName evidence="2">Cupin domain-containing protein</fullName>
    </submittedName>
</protein>
<proteinExistence type="predicted"/>
<dbReference type="PANTHER" id="PTHR37694">
    <property type="entry name" value="SLR8022 PROTEIN"/>
    <property type="match status" value="1"/>
</dbReference>
<reference evidence="2 3" key="1">
    <citation type="submission" date="2018-08" db="EMBL/GenBank/DDBJ databases">
        <title>A genome reference for cultivated species of the human gut microbiota.</title>
        <authorList>
            <person name="Zou Y."/>
            <person name="Xue W."/>
            <person name="Luo G."/>
        </authorList>
    </citation>
    <scope>NUCLEOTIDE SEQUENCE [LARGE SCALE GENOMIC DNA]</scope>
    <source>
        <strain evidence="2 3">AM28-23</strain>
    </source>
</reference>
<dbReference type="AlphaFoldDB" id="A0A414JBB4"/>
<comment type="caution">
    <text evidence="2">The sequence shown here is derived from an EMBL/GenBank/DDBJ whole genome shotgun (WGS) entry which is preliminary data.</text>
</comment>
<feature type="domain" description="Cupin type-2" evidence="1">
    <location>
        <begin position="41"/>
        <end position="107"/>
    </location>
</feature>
<dbReference type="RefSeq" id="WP_015542746.1">
    <property type="nucleotide sequence ID" value="NZ_CABJFK010000001.1"/>
</dbReference>
<name>A0A414JBB4_9FIRM</name>
<sequence length="113" mass="12204">MPYIKNIEHEKVVNLAGEVEYMPGQVISKTLAQNDAVSVTLFAFEKGEEIGTHDSKGDAMVTVLDGVGEFTVGGIKHVCKAGEALVMPATIPHAVYAAERFKMLLTVVFPLNE</sequence>
<dbReference type="InterPro" id="IPR013096">
    <property type="entry name" value="Cupin_2"/>
</dbReference>
<dbReference type="Gene3D" id="2.60.120.10">
    <property type="entry name" value="Jelly Rolls"/>
    <property type="match status" value="1"/>
</dbReference>
<organism evidence="2 3">
    <name type="scientific">Blautia obeum</name>
    <dbReference type="NCBI Taxonomy" id="40520"/>
    <lineage>
        <taxon>Bacteria</taxon>
        <taxon>Bacillati</taxon>
        <taxon>Bacillota</taxon>
        <taxon>Clostridia</taxon>
        <taxon>Lachnospirales</taxon>
        <taxon>Lachnospiraceae</taxon>
        <taxon>Blautia</taxon>
    </lineage>
</organism>
<evidence type="ECO:0000313" key="2">
    <source>
        <dbReference type="EMBL" id="RHE41845.1"/>
    </source>
</evidence>
<dbReference type="InterPro" id="IPR014710">
    <property type="entry name" value="RmlC-like_jellyroll"/>
</dbReference>